<dbReference type="Gene3D" id="1.10.260.40">
    <property type="entry name" value="lambda repressor-like DNA-binding domains"/>
    <property type="match status" value="1"/>
</dbReference>
<accession>A0A2D0IJR8</accession>
<evidence type="ECO:0000313" key="6">
    <source>
        <dbReference type="Proteomes" id="UP000283568"/>
    </source>
</evidence>
<dbReference type="InterPro" id="IPR001387">
    <property type="entry name" value="Cro/C1-type_HTH"/>
</dbReference>
<dbReference type="GO" id="GO:0003677">
    <property type="term" value="F:DNA binding"/>
    <property type="evidence" value="ECO:0007669"/>
    <property type="project" value="UniProtKB-KW"/>
</dbReference>
<dbReference type="EMBL" id="NIBT01000053">
    <property type="protein sequence ID" value="PHM22002.1"/>
    <property type="molecule type" value="Genomic_DNA"/>
</dbReference>
<keyword evidence="3" id="KW-0966">Cell projection</keyword>
<dbReference type="Pfam" id="PF01381">
    <property type="entry name" value="HTH_3"/>
    <property type="match status" value="1"/>
</dbReference>
<evidence type="ECO:0000259" key="2">
    <source>
        <dbReference type="PROSITE" id="PS50943"/>
    </source>
</evidence>
<dbReference type="RefSeq" id="WP_099134109.1">
    <property type="nucleotide sequence ID" value="NZ_CAWNOJ010000068.1"/>
</dbReference>
<dbReference type="SMART" id="SM00530">
    <property type="entry name" value="HTH_XRE"/>
    <property type="match status" value="1"/>
</dbReference>
<evidence type="ECO:0000256" key="1">
    <source>
        <dbReference type="ARBA" id="ARBA00023125"/>
    </source>
</evidence>
<organism evidence="3 5">
    <name type="scientific">Xenorhabdus ehlersii</name>
    <dbReference type="NCBI Taxonomy" id="290111"/>
    <lineage>
        <taxon>Bacteria</taxon>
        <taxon>Pseudomonadati</taxon>
        <taxon>Pseudomonadota</taxon>
        <taxon>Gammaproteobacteria</taxon>
        <taxon>Enterobacterales</taxon>
        <taxon>Morganellaceae</taxon>
        <taxon>Xenorhabdus</taxon>
    </lineage>
</organism>
<keyword evidence="3" id="KW-0282">Flagellum</keyword>
<dbReference type="Proteomes" id="UP000225605">
    <property type="component" value="Unassembled WGS sequence"/>
</dbReference>
<dbReference type="Proteomes" id="UP000283568">
    <property type="component" value="Unassembled WGS sequence"/>
</dbReference>
<name>A0A2D0IJR8_9GAMM</name>
<dbReference type="PANTHER" id="PTHR46558:SF13">
    <property type="entry name" value="HTH-TYPE TRANSCRIPTIONAL REGULATOR IMMR"/>
    <property type="match status" value="1"/>
</dbReference>
<feature type="domain" description="HTH cro/C1-type" evidence="2">
    <location>
        <begin position="30"/>
        <end position="84"/>
    </location>
</feature>
<keyword evidence="6" id="KW-1185">Reference proteome</keyword>
<dbReference type="InterPro" id="IPR010982">
    <property type="entry name" value="Lambda_DNA-bd_dom_sf"/>
</dbReference>
<keyword evidence="3" id="KW-0969">Cilium</keyword>
<gene>
    <name evidence="4" type="ORF">BDE27_3630</name>
    <name evidence="3" type="ORF">Xehl_04035</name>
</gene>
<proteinExistence type="predicted"/>
<keyword evidence="1 4" id="KW-0238">DNA-binding</keyword>
<comment type="caution">
    <text evidence="3">The sequence shown here is derived from an EMBL/GenBank/DDBJ whole genome shotgun (WGS) entry which is preliminary data.</text>
</comment>
<dbReference type="CDD" id="cd00093">
    <property type="entry name" value="HTH_XRE"/>
    <property type="match status" value="1"/>
</dbReference>
<protein>
    <submittedName>
        <fullName evidence="4">DNA-binding XRE family transcriptional regulator</fullName>
    </submittedName>
    <submittedName>
        <fullName evidence="3">Repressor of flagellae, MrxJ</fullName>
    </submittedName>
</protein>
<evidence type="ECO:0000313" key="4">
    <source>
        <dbReference type="EMBL" id="RKE88070.1"/>
    </source>
</evidence>
<dbReference type="AlphaFoldDB" id="A0A2D0IJR8"/>
<dbReference type="PANTHER" id="PTHR46558">
    <property type="entry name" value="TRACRIPTIONAL REGULATORY PROTEIN-RELATED-RELATED"/>
    <property type="match status" value="1"/>
</dbReference>
<reference evidence="4 6" key="2">
    <citation type="submission" date="2018-09" db="EMBL/GenBank/DDBJ databases">
        <title>Genomic Encyclopedia of Archaeal and Bacterial Type Strains, Phase II (KMG-II): from individual species to whole genera.</title>
        <authorList>
            <person name="Goeker M."/>
        </authorList>
    </citation>
    <scope>NUCLEOTIDE SEQUENCE [LARGE SCALE GENOMIC DNA]</scope>
    <source>
        <strain evidence="4 6">DSM 16337</strain>
    </source>
</reference>
<dbReference type="SUPFAM" id="SSF47413">
    <property type="entry name" value="lambda repressor-like DNA-binding domains"/>
    <property type="match status" value="1"/>
</dbReference>
<reference evidence="3 5" key="1">
    <citation type="journal article" date="2017" name="Nat. Microbiol.">
        <title>Natural product diversity associated with the nematode symbionts Photorhabdus and Xenorhabdus.</title>
        <authorList>
            <person name="Tobias N.J."/>
            <person name="Wolff H."/>
            <person name="Djahanschiri B."/>
            <person name="Grundmann F."/>
            <person name="Kronenwerth M."/>
            <person name="Shi Y.M."/>
            <person name="Simonyi S."/>
            <person name="Grun P."/>
            <person name="Shapiro-Ilan D."/>
            <person name="Pidot S.J."/>
            <person name="Stinear T.P."/>
            <person name="Ebersberger I."/>
            <person name="Bode H.B."/>
        </authorList>
    </citation>
    <scope>NUCLEOTIDE SEQUENCE [LARGE SCALE GENOMIC DNA]</scope>
    <source>
        <strain evidence="3 5">DSM 16337</strain>
    </source>
</reference>
<evidence type="ECO:0000313" key="3">
    <source>
        <dbReference type="EMBL" id="PHM22002.1"/>
    </source>
</evidence>
<dbReference type="EMBL" id="RAQI01000006">
    <property type="protein sequence ID" value="RKE88070.1"/>
    <property type="molecule type" value="Genomic_DNA"/>
</dbReference>
<sequence>MAVLLHSKTVTAMAISNEERDFFIALGERITLLRKERGITQAELAQKLNVSQQTVQAWEAGRRRIKVSSLPIVAGIFSVSLENLFGEESEKSNRKRGPAPKWQQQIEEIDNLPKTKQKMISEMLSALIAQARVTD</sequence>
<evidence type="ECO:0000313" key="5">
    <source>
        <dbReference type="Proteomes" id="UP000225605"/>
    </source>
</evidence>
<dbReference type="OrthoDB" id="6467038at2"/>
<dbReference type="PROSITE" id="PS50943">
    <property type="entry name" value="HTH_CROC1"/>
    <property type="match status" value="1"/>
</dbReference>